<feature type="region of interest" description="Disordered" evidence="5">
    <location>
        <begin position="93"/>
        <end position="152"/>
    </location>
</feature>
<organism evidence="7 8">
    <name type="scientific">Ascobolus immersus RN42</name>
    <dbReference type="NCBI Taxonomy" id="1160509"/>
    <lineage>
        <taxon>Eukaryota</taxon>
        <taxon>Fungi</taxon>
        <taxon>Dikarya</taxon>
        <taxon>Ascomycota</taxon>
        <taxon>Pezizomycotina</taxon>
        <taxon>Pezizomycetes</taxon>
        <taxon>Pezizales</taxon>
        <taxon>Ascobolaceae</taxon>
        <taxon>Ascobolus</taxon>
    </lineage>
</organism>
<sequence>MSRNTQSSSHGPAHQHLPRKYGVYRVEENTWYCACRPPLIARIYTSNVPNDNFGQSFFRCPNWDDKVKGTCNMFLWMRDAEERAERLRAQWERSRGVRRAGGTASPSRQPGTPVTPPSSSAGRHSASTPVPTVPGRLGGHNRSNRRADPAAVVRNDSARTLANDEQALALSLGGLSITPVCSGSLA</sequence>
<proteinExistence type="predicted"/>
<evidence type="ECO:0000256" key="5">
    <source>
        <dbReference type="SAM" id="MobiDB-lite"/>
    </source>
</evidence>
<evidence type="ECO:0000256" key="3">
    <source>
        <dbReference type="ARBA" id="ARBA00022833"/>
    </source>
</evidence>
<evidence type="ECO:0000256" key="2">
    <source>
        <dbReference type="ARBA" id="ARBA00022771"/>
    </source>
</evidence>
<evidence type="ECO:0000256" key="4">
    <source>
        <dbReference type="PROSITE-ProRule" id="PRU01343"/>
    </source>
</evidence>
<dbReference type="Proteomes" id="UP000275078">
    <property type="component" value="Unassembled WGS sequence"/>
</dbReference>
<evidence type="ECO:0000313" key="8">
    <source>
        <dbReference type="Proteomes" id="UP000275078"/>
    </source>
</evidence>
<gene>
    <name evidence="7" type="ORF">BJ508DRAFT_331767</name>
</gene>
<keyword evidence="1" id="KW-0479">Metal-binding</keyword>
<keyword evidence="8" id="KW-1185">Reference proteome</keyword>
<dbReference type="InterPro" id="IPR010666">
    <property type="entry name" value="Znf_GRF"/>
</dbReference>
<keyword evidence="3" id="KW-0862">Zinc</keyword>
<dbReference type="GO" id="GO:0008270">
    <property type="term" value="F:zinc ion binding"/>
    <property type="evidence" value="ECO:0007669"/>
    <property type="project" value="UniProtKB-KW"/>
</dbReference>
<dbReference type="PROSITE" id="PS51999">
    <property type="entry name" value="ZF_GRF"/>
    <property type="match status" value="1"/>
</dbReference>
<evidence type="ECO:0000259" key="6">
    <source>
        <dbReference type="PROSITE" id="PS51999"/>
    </source>
</evidence>
<name>A0A3N4I1I7_ASCIM</name>
<evidence type="ECO:0000313" key="7">
    <source>
        <dbReference type="EMBL" id="RPA75754.1"/>
    </source>
</evidence>
<dbReference type="EMBL" id="ML119757">
    <property type="protein sequence ID" value="RPA75754.1"/>
    <property type="molecule type" value="Genomic_DNA"/>
</dbReference>
<dbReference type="AlphaFoldDB" id="A0A3N4I1I7"/>
<evidence type="ECO:0000256" key="1">
    <source>
        <dbReference type="ARBA" id="ARBA00022723"/>
    </source>
</evidence>
<accession>A0A3N4I1I7</accession>
<keyword evidence="2 4" id="KW-0863">Zinc-finger</keyword>
<feature type="domain" description="GRF-type" evidence="6">
    <location>
        <begin position="33"/>
        <end position="80"/>
    </location>
</feature>
<reference evidence="7 8" key="1">
    <citation type="journal article" date="2018" name="Nat. Ecol. Evol.">
        <title>Pezizomycetes genomes reveal the molecular basis of ectomycorrhizal truffle lifestyle.</title>
        <authorList>
            <person name="Murat C."/>
            <person name="Payen T."/>
            <person name="Noel B."/>
            <person name="Kuo A."/>
            <person name="Morin E."/>
            <person name="Chen J."/>
            <person name="Kohler A."/>
            <person name="Krizsan K."/>
            <person name="Balestrini R."/>
            <person name="Da Silva C."/>
            <person name="Montanini B."/>
            <person name="Hainaut M."/>
            <person name="Levati E."/>
            <person name="Barry K.W."/>
            <person name="Belfiori B."/>
            <person name="Cichocki N."/>
            <person name="Clum A."/>
            <person name="Dockter R.B."/>
            <person name="Fauchery L."/>
            <person name="Guy J."/>
            <person name="Iotti M."/>
            <person name="Le Tacon F."/>
            <person name="Lindquist E.A."/>
            <person name="Lipzen A."/>
            <person name="Malagnac F."/>
            <person name="Mello A."/>
            <person name="Molinier V."/>
            <person name="Miyauchi S."/>
            <person name="Poulain J."/>
            <person name="Riccioni C."/>
            <person name="Rubini A."/>
            <person name="Sitrit Y."/>
            <person name="Splivallo R."/>
            <person name="Traeger S."/>
            <person name="Wang M."/>
            <person name="Zifcakova L."/>
            <person name="Wipf D."/>
            <person name="Zambonelli A."/>
            <person name="Paolocci F."/>
            <person name="Nowrousian M."/>
            <person name="Ottonello S."/>
            <person name="Baldrian P."/>
            <person name="Spatafora J.W."/>
            <person name="Henrissat B."/>
            <person name="Nagy L.G."/>
            <person name="Aury J.M."/>
            <person name="Wincker P."/>
            <person name="Grigoriev I.V."/>
            <person name="Bonfante P."/>
            <person name="Martin F.M."/>
        </authorList>
    </citation>
    <scope>NUCLEOTIDE SEQUENCE [LARGE SCALE GENOMIC DNA]</scope>
    <source>
        <strain evidence="7 8">RN42</strain>
    </source>
</reference>
<protein>
    <recommendedName>
        <fullName evidence="6">GRF-type domain-containing protein</fullName>
    </recommendedName>
</protein>
<feature type="compositionally biased region" description="Polar residues" evidence="5">
    <location>
        <begin position="104"/>
        <end position="130"/>
    </location>
</feature>